<dbReference type="InterPro" id="IPR029058">
    <property type="entry name" value="AB_hydrolase_fold"/>
</dbReference>
<dbReference type="Proteomes" id="UP000325113">
    <property type="component" value="Unassembled WGS sequence"/>
</dbReference>
<dbReference type="InterPro" id="IPR002018">
    <property type="entry name" value="CarbesteraseB"/>
</dbReference>
<evidence type="ECO:0000313" key="6">
    <source>
        <dbReference type="Proteomes" id="UP000325113"/>
    </source>
</evidence>
<evidence type="ECO:0000313" key="5">
    <source>
        <dbReference type="EMBL" id="KAA0147744.1"/>
    </source>
</evidence>
<name>A0A5A8C4V0_CAFRO</name>
<organism evidence="5 6">
    <name type="scientific">Cafeteria roenbergensis</name>
    <name type="common">Marine flagellate</name>
    <dbReference type="NCBI Taxonomy" id="33653"/>
    <lineage>
        <taxon>Eukaryota</taxon>
        <taxon>Sar</taxon>
        <taxon>Stramenopiles</taxon>
        <taxon>Bigyra</taxon>
        <taxon>Opalozoa</taxon>
        <taxon>Bicosoecida</taxon>
        <taxon>Cafeteriaceae</taxon>
        <taxon>Cafeteria</taxon>
    </lineage>
</organism>
<evidence type="ECO:0000256" key="3">
    <source>
        <dbReference type="RuleBase" id="RU361235"/>
    </source>
</evidence>
<dbReference type="AlphaFoldDB" id="A0A5A8C4V0"/>
<keyword evidence="3" id="KW-0732">Signal</keyword>
<sequence>MRSIAAALAGLACLAATCAASSVVANTQYGAVEGDDNGVVTFWSKIPFAAPPVGNLRLRNPQPPKPWAGTLDANGIPQSCPQLKLDGDLMLGGEDCLYLRVWRPANMAPGQQLPVMVWLYGGGFVLGSADEFGLYDGTNLATKHNVIIVAPNYRLNSLGFLALPELAAETGNNATGNMGLLDQQMALRWTRENIANFGGDNSSITIFGESAGGFSVCWHLASPGSRGLFDAAVMESGSCNSPQFFRNQKANEAFSYEFAAAIGCGMRGPTLLACLRSRSTEDMLKSILDWLDPNWPFTNRTKGLEGRLPASSLRGNAPQGMHHISDVLAAANPDGRALPESLRPQWLPVFAPVMPWAATVDGVNLPVLPLAAIRSGNWAKVPFLAGSNKNEASILAPLLPIVVKGASFDYDDETVRLTIAQLIKDATPAAIEAVTNATLLQYPSADYKNNFWRMAQLFTHYFFSCDVRRAMRSVASQQSSAWLYSFERKLSFLFGLEDDLLGDYHSSEIAFVFGNQWPPIVHDFDADDAKLSEAMGTYWTNMARWHQPSHADDGQPTWSPYTSADDLTMTLASPVSMRTGYVEEACDFWDRMECIIDPQGAACSTADFQH</sequence>
<evidence type="ECO:0000256" key="1">
    <source>
        <dbReference type="ARBA" id="ARBA00005964"/>
    </source>
</evidence>
<dbReference type="PANTHER" id="PTHR43918:SF4">
    <property type="entry name" value="CARBOXYLIC ESTER HYDROLASE"/>
    <property type="match status" value="1"/>
</dbReference>
<dbReference type="InterPro" id="IPR050654">
    <property type="entry name" value="AChE-related_enzymes"/>
</dbReference>
<dbReference type="Gene3D" id="3.40.50.1820">
    <property type="entry name" value="alpha/beta hydrolase"/>
    <property type="match status" value="1"/>
</dbReference>
<dbReference type="PANTHER" id="PTHR43918">
    <property type="entry name" value="ACETYLCHOLINESTERASE"/>
    <property type="match status" value="1"/>
</dbReference>
<gene>
    <name evidence="5" type="ORF">FNF31_07543</name>
</gene>
<dbReference type="Pfam" id="PF00135">
    <property type="entry name" value="COesterase"/>
    <property type="match status" value="2"/>
</dbReference>
<feature type="domain" description="Carboxylesterase type B" evidence="4">
    <location>
        <begin position="23"/>
        <end position="291"/>
    </location>
</feature>
<keyword evidence="2 3" id="KW-0378">Hydrolase</keyword>
<comment type="similarity">
    <text evidence="1 3">Belongs to the type-B carboxylesterase/lipase family.</text>
</comment>
<dbReference type="InterPro" id="IPR019826">
    <property type="entry name" value="Carboxylesterase_B_AS"/>
</dbReference>
<reference evidence="5 6" key="1">
    <citation type="submission" date="2019-07" db="EMBL/GenBank/DDBJ databases">
        <title>Genomes of Cafeteria roenbergensis.</title>
        <authorList>
            <person name="Fischer M.G."/>
            <person name="Hackl T."/>
            <person name="Roman M."/>
        </authorList>
    </citation>
    <scope>NUCLEOTIDE SEQUENCE [LARGE SCALE GENOMIC DNA]</scope>
    <source>
        <strain evidence="5 6">Cflag</strain>
    </source>
</reference>
<dbReference type="SUPFAM" id="SSF53474">
    <property type="entry name" value="alpha/beta-Hydrolases"/>
    <property type="match status" value="1"/>
</dbReference>
<comment type="caution">
    <text evidence="5">The sequence shown here is derived from an EMBL/GenBank/DDBJ whole genome shotgun (WGS) entry which is preliminary data.</text>
</comment>
<dbReference type="GO" id="GO:0052689">
    <property type="term" value="F:carboxylic ester hydrolase activity"/>
    <property type="evidence" value="ECO:0007669"/>
    <property type="project" value="TreeGrafter"/>
</dbReference>
<evidence type="ECO:0000256" key="2">
    <source>
        <dbReference type="ARBA" id="ARBA00022801"/>
    </source>
</evidence>
<dbReference type="EMBL" id="VLTM01000159">
    <property type="protein sequence ID" value="KAA0147744.1"/>
    <property type="molecule type" value="Genomic_DNA"/>
</dbReference>
<feature type="chain" id="PRO_5023112669" description="Carboxylic ester hydrolase" evidence="3">
    <location>
        <begin position="21"/>
        <end position="610"/>
    </location>
</feature>
<feature type="domain" description="Carboxylesterase type B" evidence="4">
    <location>
        <begin position="350"/>
        <end position="589"/>
    </location>
</feature>
<dbReference type="EC" id="3.1.1.-" evidence="3"/>
<protein>
    <recommendedName>
        <fullName evidence="3">Carboxylic ester hydrolase</fullName>
        <ecNumber evidence="3">3.1.1.-</ecNumber>
    </recommendedName>
</protein>
<evidence type="ECO:0000259" key="4">
    <source>
        <dbReference type="Pfam" id="PF00135"/>
    </source>
</evidence>
<feature type="signal peptide" evidence="3">
    <location>
        <begin position="1"/>
        <end position="20"/>
    </location>
</feature>
<dbReference type="PROSITE" id="PS00122">
    <property type="entry name" value="CARBOXYLESTERASE_B_1"/>
    <property type="match status" value="1"/>
</dbReference>
<accession>A0A5A8C4V0</accession>
<proteinExistence type="inferred from homology"/>